<proteinExistence type="predicted"/>
<gene>
    <name evidence="1" type="ORF">BT62DRAFT_927200</name>
</gene>
<dbReference type="OrthoDB" id="2824320at2759"/>
<reference evidence="1" key="1">
    <citation type="submission" date="2020-11" db="EMBL/GenBank/DDBJ databases">
        <title>Adaptations for nitrogen fixation in a non-lichenized fungal sporocarp promotes dispersal by wood-feeding termites.</title>
        <authorList>
            <consortium name="DOE Joint Genome Institute"/>
            <person name="Koch R.A."/>
            <person name="Yoon G."/>
            <person name="Arayal U."/>
            <person name="Lail K."/>
            <person name="Amirebrahimi M."/>
            <person name="Labutti K."/>
            <person name="Lipzen A."/>
            <person name="Riley R."/>
            <person name="Barry K."/>
            <person name="Henrissat B."/>
            <person name="Grigoriev I.V."/>
            <person name="Herr J.R."/>
            <person name="Aime M.C."/>
        </authorList>
    </citation>
    <scope>NUCLEOTIDE SEQUENCE</scope>
    <source>
        <strain evidence="1">MCA 3950</strain>
    </source>
</reference>
<evidence type="ECO:0000313" key="1">
    <source>
        <dbReference type="EMBL" id="KAG7451484.1"/>
    </source>
</evidence>
<protein>
    <submittedName>
        <fullName evidence="1">Uncharacterized protein</fullName>
    </submittedName>
</protein>
<dbReference type="RefSeq" id="XP_043044984.1">
    <property type="nucleotide sequence ID" value="XM_043185197.1"/>
</dbReference>
<accession>A0A9P7W3L7</accession>
<comment type="caution">
    <text evidence="1">The sequence shown here is derived from an EMBL/GenBank/DDBJ whole genome shotgun (WGS) entry which is preliminary data.</text>
</comment>
<sequence length="74" mass="8482">MEVGQVQPGYYLYSECKKLCEAHGTCNSCQSASNFSASSRLSVHCLREYIESAMWEDDYEADDIDYTFCWNSQS</sequence>
<dbReference type="GeneID" id="66107494"/>
<organism evidence="1 2">
    <name type="scientific">Guyanagaster necrorhizus</name>
    <dbReference type="NCBI Taxonomy" id="856835"/>
    <lineage>
        <taxon>Eukaryota</taxon>
        <taxon>Fungi</taxon>
        <taxon>Dikarya</taxon>
        <taxon>Basidiomycota</taxon>
        <taxon>Agaricomycotina</taxon>
        <taxon>Agaricomycetes</taxon>
        <taxon>Agaricomycetidae</taxon>
        <taxon>Agaricales</taxon>
        <taxon>Marasmiineae</taxon>
        <taxon>Physalacriaceae</taxon>
        <taxon>Guyanagaster</taxon>
    </lineage>
</organism>
<name>A0A9P7W3L7_9AGAR</name>
<evidence type="ECO:0000313" key="2">
    <source>
        <dbReference type="Proteomes" id="UP000812287"/>
    </source>
</evidence>
<keyword evidence="2" id="KW-1185">Reference proteome</keyword>
<dbReference type="AlphaFoldDB" id="A0A9P7W3L7"/>
<dbReference type="Proteomes" id="UP000812287">
    <property type="component" value="Unassembled WGS sequence"/>
</dbReference>
<dbReference type="EMBL" id="MU250525">
    <property type="protein sequence ID" value="KAG7451484.1"/>
    <property type="molecule type" value="Genomic_DNA"/>
</dbReference>